<accession>A0A3B6KU84</accession>
<dbReference type="AlphaFoldDB" id="A0A3B6KU84"/>
<dbReference type="Pfam" id="PF05056">
    <property type="entry name" value="DUF674"/>
    <property type="match status" value="2"/>
</dbReference>
<evidence type="ECO:0000313" key="3">
    <source>
        <dbReference type="Proteomes" id="UP000019116"/>
    </source>
</evidence>
<dbReference type="Proteomes" id="UP000019116">
    <property type="component" value="Chromosome 5A"/>
</dbReference>
<dbReference type="SMR" id="A0A3B6KU84"/>
<dbReference type="Gramene" id="TraesCS5A02G518000.1">
    <property type="protein sequence ID" value="TraesCS5A02G518000.1"/>
    <property type="gene ID" value="TraesCS5A02G518000"/>
</dbReference>
<evidence type="ECO:0000313" key="2">
    <source>
        <dbReference type="EnsemblPlants" id="TraesCS5A02G518000.1"/>
    </source>
</evidence>
<dbReference type="STRING" id="4565.A0A3B6KU84"/>
<dbReference type="Gramene" id="TraesCS5A03G1212300.1">
    <property type="protein sequence ID" value="TraesCS5A03G1212300.1.CDS"/>
    <property type="gene ID" value="TraesCS5A03G1212300"/>
</dbReference>
<dbReference type="EnsemblPlants" id="TraesCS5A02G518000.1">
    <property type="protein sequence ID" value="TraesCS5A02G518000.1"/>
    <property type="gene ID" value="TraesCS5A02G518000"/>
</dbReference>
<name>A0A3B6KU84_WHEAT</name>
<dbReference type="Pfam" id="PF00240">
    <property type="entry name" value="ubiquitin"/>
    <property type="match status" value="1"/>
</dbReference>
<organism evidence="2">
    <name type="scientific">Triticum aestivum</name>
    <name type="common">Wheat</name>
    <dbReference type="NCBI Taxonomy" id="4565"/>
    <lineage>
        <taxon>Eukaryota</taxon>
        <taxon>Viridiplantae</taxon>
        <taxon>Streptophyta</taxon>
        <taxon>Embryophyta</taxon>
        <taxon>Tracheophyta</taxon>
        <taxon>Spermatophyta</taxon>
        <taxon>Magnoliopsida</taxon>
        <taxon>Liliopsida</taxon>
        <taxon>Poales</taxon>
        <taxon>Poaceae</taxon>
        <taxon>BOP clade</taxon>
        <taxon>Pooideae</taxon>
        <taxon>Triticodae</taxon>
        <taxon>Triticeae</taxon>
        <taxon>Triticinae</taxon>
        <taxon>Triticum</taxon>
    </lineage>
</organism>
<dbReference type="FunFam" id="3.10.20.90:FF:000444">
    <property type="entry name" value="Protein CBG19533"/>
    <property type="match status" value="1"/>
</dbReference>
<dbReference type="PANTHER" id="PTHR33103">
    <property type="entry name" value="OS01G0153900 PROTEIN"/>
    <property type="match status" value="1"/>
</dbReference>
<dbReference type="InterPro" id="IPR000626">
    <property type="entry name" value="Ubiquitin-like_dom"/>
</dbReference>
<feature type="domain" description="Ubiquitin-like" evidence="1">
    <location>
        <begin position="391"/>
        <end position="458"/>
    </location>
</feature>
<dbReference type="InterPro" id="IPR029071">
    <property type="entry name" value="Ubiquitin-like_domsf"/>
</dbReference>
<reference evidence="2" key="1">
    <citation type="submission" date="2018-08" db="EMBL/GenBank/DDBJ databases">
        <authorList>
            <person name="Rossello M."/>
        </authorList>
    </citation>
    <scope>NUCLEOTIDE SEQUENCE [LARGE SCALE GENOMIC DNA]</scope>
    <source>
        <strain evidence="2">cv. Chinese Spring</strain>
    </source>
</reference>
<dbReference type="PROSITE" id="PS50053">
    <property type="entry name" value="UBIQUITIN_2"/>
    <property type="match status" value="1"/>
</dbReference>
<sequence length="465" mass="51293">MASIKINLAVDRSRNRVLFADAGSDFVDVLLTFLTLPLSAIQSCSAGATWPGCLSNLCDGVERLRNSRLLKVEACHGMLLTPAHTDEFEYVYITETFVSRKERFVISDDMTVKPASASSLQSLPQAFSSDGIGHGFEEVQVSVSWETVLFMFKASLSSDTVLTDAFLPNLLTDCQKQAAGVSMKQITINQKMLPFDQYSAGSSPESKIKIFYHTDEKKVMYAECSHEFVDLLLGFLTYPISSVIKNTGAGTPHLGTCLNNLYKSVTGLDEGGCLTGALTKTFDLLSNLVCRALDCQCLKDTMPELACFCCHPELVEDGRYVVGDDLLIHQASAMSLMKHWCGRDKAMVLEMGIIVRKPEAVALLRAVLTSKSVLTDVFIDRLEEHFSQKKIQIFAKIPGGKTITVEVARADTIATVKSRIKDKVSIAAGCRHELVYGSRYLKDRCTVAECNLVRECTVTCEFYKK</sequence>
<dbReference type="SUPFAM" id="SSF54236">
    <property type="entry name" value="Ubiquitin-like"/>
    <property type="match status" value="1"/>
</dbReference>
<dbReference type="PANTHER" id="PTHR33103:SF64">
    <property type="entry name" value="UBIQUITIN-LIKE DOMAIN-CONTAINING PROTEIN"/>
    <property type="match status" value="1"/>
</dbReference>
<keyword evidence="3" id="KW-1185">Reference proteome</keyword>
<dbReference type="OrthoDB" id="681684at2759"/>
<dbReference type="SMART" id="SM00213">
    <property type="entry name" value="UBQ"/>
    <property type="match status" value="1"/>
</dbReference>
<reference evidence="2" key="2">
    <citation type="submission" date="2018-10" db="UniProtKB">
        <authorList>
            <consortium name="EnsemblPlants"/>
        </authorList>
    </citation>
    <scope>IDENTIFICATION</scope>
</reference>
<dbReference type="InterPro" id="IPR007750">
    <property type="entry name" value="DUF674"/>
</dbReference>
<protein>
    <recommendedName>
        <fullName evidence="1">Ubiquitin-like domain-containing protein</fullName>
    </recommendedName>
</protein>
<dbReference type="Gene3D" id="3.10.20.90">
    <property type="entry name" value="Phosphatidylinositol 3-kinase Catalytic Subunit, Chain A, domain 1"/>
    <property type="match status" value="1"/>
</dbReference>
<evidence type="ECO:0000259" key="1">
    <source>
        <dbReference type="PROSITE" id="PS50053"/>
    </source>
</evidence>
<proteinExistence type="predicted"/>
<dbReference type="OMA" id="YAECSHE"/>